<evidence type="ECO:0000313" key="2">
    <source>
        <dbReference type="EMBL" id="QCD45351.1"/>
    </source>
</evidence>
<keyword evidence="2" id="KW-0808">Transferase</keyword>
<dbReference type="Proteomes" id="UP000503264">
    <property type="component" value="Chromosome"/>
</dbReference>
<gene>
    <name evidence="2" type="ORF">CMUC_1601</name>
</gene>
<evidence type="ECO:0000313" key="3">
    <source>
        <dbReference type="Proteomes" id="UP000503264"/>
    </source>
</evidence>
<feature type="domain" description="Nucleotidyl transferase" evidence="1">
    <location>
        <begin position="3"/>
        <end position="68"/>
    </location>
</feature>
<keyword evidence="2" id="KW-0548">Nucleotidyltransferase</keyword>
<dbReference type="SUPFAM" id="SSF53448">
    <property type="entry name" value="Nucleotide-diphospho-sugar transferases"/>
    <property type="match status" value="1"/>
</dbReference>
<dbReference type="Gene3D" id="3.90.550.10">
    <property type="entry name" value="Spore Coat Polysaccharide Biosynthesis Protein SpsA, Chain A"/>
    <property type="match status" value="1"/>
</dbReference>
<dbReference type="InterPro" id="IPR051161">
    <property type="entry name" value="Mannose-6P_isomerase_type2"/>
</dbReference>
<dbReference type="GO" id="GO:0004475">
    <property type="term" value="F:mannose-1-phosphate guanylyltransferase (GTP) activity"/>
    <property type="evidence" value="ECO:0007669"/>
    <property type="project" value="TreeGrafter"/>
</dbReference>
<dbReference type="GO" id="GO:0009298">
    <property type="term" value="P:GDP-mannose biosynthetic process"/>
    <property type="evidence" value="ECO:0007669"/>
    <property type="project" value="TreeGrafter"/>
</dbReference>
<dbReference type="InterPro" id="IPR029044">
    <property type="entry name" value="Nucleotide-diphossugar_trans"/>
</dbReference>
<protein>
    <submittedName>
        <fullName evidence="2">Putative mannose-1-phosphate guanylyltransferase/mannose-6-phosphate isomerase</fullName>
    </submittedName>
</protein>
<sequence length="70" mass="8068">MTNIVLCGGGGTRLWPLSRNLMPKQFVKIFDDNSLFELTIKRNSKICDEFLVVLNSEHYFLVLDLISNLH</sequence>
<organism evidence="2 3">
    <name type="scientific">Campylobacter mucosalis CCUG 21559</name>
    <dbReference type="NCBI Taxonomy" id="1032067"/>
    <lineage>
        <taxon>Bacteria</taxon>
        <taxon>Pseudomonadati</taxon>
        <taxon>Campylobacterota</taxon>
        <taxon>Epsilonproteobacteria</taxon>
        <taxon>Campylobacterales</taxon>
        <taxon>Campylobacteraceae</taxon>
        <taxon>Campylobacter</taxon>
    </lineage>
</organism>
<keyword evidence="3" id="KW-1185">Reference proteome</keyword>
<dbReference type="PANTHER" id="PTHR46390:SF1">
    <property type="entry name" value="MANNOSE-1-PHOSPHATE GUANYLYLTRANSFERASE"/>
    <property type="match status" value="1"/>
</dbReference>
<dbReference type="PANTHER" id="PTHR46390">
    <property type="entry name" value="MANNOSE-1-PHOSPHATE GUANYLYLTRANSFERASE"/>
    <property type="match status" value="1"/>
</dbReference>
<accession>A0A6G5QI68</accession>
<keyword evidence="2" id="KW-0413">Isomerase</keyword>
<dbReference type="Pfam" id="PF00483">
    <property type="entry name" value="NTP_transferase"/>
    <property type="match status" value="1"/>
</dbReference>
<dbReference type="GO" id="GO:0016853">
    <property type="term" value="F:isomerase activity"/>
    <property type="evidence" value="ECO:0007669"/>
    <property type="project" value="UniProtKB-KW"/>
</dbReference>
<proteinExistence type="predicted"/>
<dbReference type="InterPro" id="IPR005835">
    <property type="entry name" value="NTP_transferase_dom"/>
</dbReference>
<evidence type="ECO:0000259" key="1">
    <source>
        <dbReference type="Pfam" id="PF00483"/>
    </source>
</evidence>
<reference evidence="2 3" key="1">
    <citation type="submission" date="2016-07" db="EMBL/GenBank/DDBJ databases">
        <title>Comparative genomics of the Campylobacter concisus group.</title>
        <authorList>
            <person name="Miller W.G."/>
            <person name="Yee E."/>
            <person name="Chapman M.H."/>
            <person name="Huynh S."/>
            <person name="Bono J.L."/>
            <person name="On S.L.W."/>
            <person name="StLeger J."/>
            <person name="Foster G."/>
            <person name="Parker C.T."/>
        </authorList>
    </citation>
    <scope>NUCLEOTIDE SEQUENCE [LARGE SCALE GENOMIC DNA]</scope>
    <source>
        <strain evidence="2 3">CCUG 21559</strain>
    </source>
</reference>
<dbReference type="EMBL" id="CP012542">
    <property type="protein sequence ID" value="QCD45351.1"/>
    <property type="molecule type" value="Genomic_DNA"/>
</dbReference>
<dbReference type="AlphaFoldDB" id="A0A6G5QI68"/>
<name>A0A6G5QI68_9BACT</name>